<gene>
    <name evidence="1" type="ORF">KO353_09945</name>
</gene>
<protein>
    <submittedName>
        <fullName evidence="1">Uncharacterized protein</fullName>
    </submittedName>
</protein>
<reference evidence="1" key="1">
    <citation type="submission" date="2021-06" db="EMBL/GenBank/DDBJ databases">
        <title>Elioraea tepida, sp. nov., a moderately thermophilic aerobic anoxygenic phototrophic bacterium isolated from an alkaline siliceous hot spring mat community in Yellowstone National Park, WY, USA.</title>
        <authorList>
            <person name="Saini M.K."/>
            <person name="Yoshida S."/>
            <person name="Sebastian A."/>
            <person name="Hirose S."/>
            <person name="Hara E."/>
            <person name="Tamaki H."/>
            <person name="Soulier N.T."/>
            <person name="Albert I."/>
            <person name="Hanada S."/>
            <person name="Bryant D.A."/>
            <person name="Tank M."/>
        </authorList>
    </citation>
    <scope>NUCLEOTIDE SEQUENCE</scope>
    <source>
        <strain evidence="1">MS-P2</strain>
    </source>
</reference>
<proteinExistence type="predicted"/>
<evidence type="ECO:0000313" key="1">
    <source>
        <dbReference type="EMBL" id="QXM23636.1"/>
    </source>
</evidence>
<dbReference type="Proteomes" id="UP000694001">
    <property type="component" value="Chromosome"/>
</dbReference>
<keyword evidence="2" id="KW-1185">Reference proteome</keyword>
<name>A0A975YIK4_9PROT</name>
<organism evidence="1 2">
    <name type="scientific">Elioraea tepida</name>
    <dbReference type="NCBI Taxonomy" id="2843330"/>
    <lineage>
        <taxon>Bacteria</taxon>
        <taxon>Pseudomonadati</taxon>
        <taxon>Pseudomonadota</taxon>
        <taxon>Alphaproteobacteria</taxon>
        <taxon>Acetobacterales</taxon>
        <taxon>Elioraeaceae</taxon>
        <taxon>Elioraea</taxon>
    </lineage>
</organism>
<evidence type="ECO:0000313" key="2">
    <source>
        <dbReference type="Proteomes" id="UP000694001"/>
    </source>
</evidence>
<dbReference type="AlphaFoldDB" id="A0A975YIK4"/>
<dbReference type="RefSeq" id="WP_218284514.1">
    <property type="nucleotide sequence ID" value="NZ_CP076448.1"/>
</dbReference>
<sequence length="54" mass="6156">MTHLTRRAVLARLARSIETLREGFGLPRSPAIAEVFDRRFRPPLETRRLPASLG</sequence>
<accession>A0A975YIK4</accession>
<dbReference type="KEGG" id="elio:KO353_09945"/>
<dbReference type="EMBL" id="CP076448">
    <property type="protein sequence ID" value="QXM23636.1"/>
    <property type="molecule type" value="Genomic_DNA"/>
</dbReference>